<name>A0AB73TA11_9FIRM</name>
<reference evidence="1 2" key="1">
    <citation type="submission" date="2018-05" db="EMBL/GenBank/DDBJ databases">
        <authorList>
            <person name="Goeker M."/>
            <person name="Huntemann M."/>
            <person name="Clum A."/>
            <person name="Pillay M."/>
            <person name="Palaniappan K."/>
            <person name="Varghese N."/>
            <person name="Mikhailova N."/>
            <person name="Stamatis D."/>
            <person name="Reddy T."/>
            <person name="Daum C."/>
            <person name="Shapiro N."/>
            <person name="Ivanova N."/>
            <person name="Kyrpides N."/>
            <person name="Woyke T."/>
        </authorList>
    </citation>
    <scope>NUCLEOTIDE SEQUENCE [LARGE SCALE GENOMIC DNA]</scope>
    <source>
        <strain evidence="1 2">DSM 26524</strain>
    </source>
</reference>
<keyword evidence="2" id="KW-1185">Reference proteome</keyword>
<evidence type="ECO:0000313" key="2">
    <source>
        <dbReference type="Proteomes" id="UP000245412"/>
    </source>
</evidence>
<comment type="caution">
    <text evidence="1">The sequence shown here is derived from an EMBL/GenBank/DDBJ whole genome shotgun (WGS) entry which is preliminary data.</text>
</comment>
<evidence type="ECO:0000313" key="1">
    <source>
        <dbReference type="EMBL" id="PWJ79045.1"/>
    </source>
</evidence>
<gene>
    <name evidence="1" type="ORF">C7383_101422</name>
</gene>
<proteinExistence type="predicted"/>
<organism evidence="1 2">
    <name type="scientific">Murimonas intestini</name>
    <dbReference type="NCBI Taxonomy" id="1337051"/>
    <lineage>
        <taxon>Bacteria</taxon>
        <taxon>Bacillati</taxon>
        <taxon>Bacillota</taxon>
        <taxon>Clostridia</taxon>
        <taxon>Lachnospirales</taxon>
        <taxon>Lachnospiraceae</taxon>
        <taxon>Murimonas</taxon>
    </lineage>
</organism>
<dbReference type="AlphaFoldDB" id="A0AB73TA11"/>
<dbReference type="Proteomes" id="UP000245412">
    <property type="component" value="Unassembled WGS sequence"/>
</dbReference>
<protein>
    <submittedName>
        <fullName evidence="1">Sporulation protein YqfC</fullName>
    </submittedName>
</protein>
<dbReference type="EMBL" id="QGGY01000001">
    <property type="protein sequence ID" value="PWJ79045.1"/>
    <property type="molecule type" value="Genomic_DNA"/>
</dbReference>
<dbReference type="Pfam" id="PF07873">
    <property type="entry name" value="YabP"/>
    <property type="match status" value="1"/>
</dbReference>
<dbReference type="RefSeq" id="WP_109624471.1">
    <property type="nucleotide sequence ID" value="NZ_CABJAT010000001.1"/>
</dbReference>
<sequence length="91" mass="10318">MSSKKKSIYQKLSAASQLPRDLSDGAVLVSVTGQEEVYVENYKGIIEYTSTRLCLQTKHCKLEIQGECLCITYYTGDEMKITGRIEQINYL</sequence>
<dbReference type="InterPro" id="IPR022476">
    <property type="entry name" value="Spore_YabP/YqfC"/>
</dbReference>
<accession>A0AB73TA11</accession>